<keyword evidence="4" id="KW-0547">Nucleotide-binding</keyword>
<evidence type="ECO:0000259" key="7">
    <source>
        <dbReference type="PROSITE" id="PS50011"/>
    </source>
</evidence>
<comment type="similarity">
    <text evidence="1">Belongs to the protein kinase superfamily. STE Ser/Thr protein kinase family. MAP kinase kinase kinase subfamily.</text>
</comment>
<name>V9IDM4_APICE</name>
<dbReference type="PROSITE" id="PS50011">
    <property type="entry name" value="PROTEIN_KINASE_DOM"/>
    <property type="match status" value="1"/>
</dbReference>
<evidence type="ECO:0000256" key="1">
    <source>
        <dbReference type="ARBA" id="ARBA00006529"/>
    </source>
</evidence>
<dbReference type="PANTHER" id="PTHR48016:SF32">
    <property type="entry name" value="MITOGEN-ACTIVATED PROTEIN KINASE KINASE KINASE 4"/>
    <property type="match status" value="1"/>
</dbReference>
<keyword evidence="5 8" id="KW-0418">Kinase</keyword>
<organism evidence="8">
    <name type="scientific">Apis cerana</name>
    <name type="common">Indian honeybee</name>
    <dbReference type="NCBI Taxonomy" id="7461"/>
    <lineage>
        <taxon>Eukaryota</taxon>
        <taxon>Metazoa</taxon>
        <taxon>Ecdysozoa</taxon>
        <taxon>Arthropoda</taxon>
        <taxon>Hexapoda</taxon>
        <taxon>Insecta</taxon>
        <taxon>Pterygota</taxon>
        <taxon>Neoptera</taxon>
        <taxon>Endopterygota</taxon>
        <taxon>Hymenoptera</taxon>
        <taxon>Apocrita</taxon>
        <taxon>Aculeata</taxon>
        <taxon>Apoidea</taxon>
        <taxon>Anthophila</taxon>
        <taxon>Apidae</taxon>
        <taxon>Apis</taxon>
    </lineage>
</organism>
<dbReference type="Pfam" id="PF00069">
    <property type="entry name" value="Pkinase"/>
    <property type="match status" value="1"/>
</dbReference>
<dbReference type="Gene3D" id="1.10.510.10">
    <property type="entry name" value="Transferase(Phosphotransferase) domain 1"/>
    <property type="match status" value="1"/>
</dbReference>
<accession>V9IDM4</accession>
<dbReference type="EMBL" id="JR038827">
    <property type="protein sequence ID" value="AEY58429.1"/>
    <property type="molecule type" value="mRNA"/>
</dbReference>
<gene>
    <name evidence="8" type="ORF">ACCB00991.1</name>
</gene>
<evidence type="ECO:0000256" key="3">
    <source>
        <dbReference type="ARBA" id="ARBA00022679"/>
    </source>
</evidence>
<dbReference type="InterPro" id="IPR000719">
    <property type="entry name" value="Prot_kinase_dom"/>
</dbReference>
<evidence type="ECO:0000256" key="2">
    <source>
        <dbReference type="ARBA" id="ARBA00022527"/>
    </source>
</evidence>
<dbReference type="AlphaFoldDB" id="V9IDM4"/>
<dbReference type="InterPro" id="IPR050538">
    <property type="entry name" value="MAP_kinase_kinase_kinase"/>
</dbReference>
<protein>
    <submittedName>
        <fullName evidence="8">Mitogen-activated protein kinase kinase kinase 4</fullName>
    </submittedName>
</protein>
<dbReference type="PANTHER" id="PTHR48016">
    <property type="entry name" value="MAP KINASE KINASE KINASE SSK2-RELATED-RELATED"/>
    <property type="match status" value="1"/>
</dbReference>
<reference evidence="8" key="1">
    <citation type="submission" date="2011-11" db="EMBL/GenBank/DDBJ databases">
        <title>Decoding the brain transcriptome of the Eastern honeybee (Apis cerana) based on pyrosequencing.</title>
        <authorList>
            <person name="Sun L."/>
            <person name="Zheng H."/>
            <person name="Wang Y."/>
            <person name="Xie X."/>
            <person name="Zhu Y."/>
            <person name="Gu W."/>
            <person name="Wang S."/>
        </authorList>
    </citation>
    <scope>NUCLEOTIDE SEQUENCE</scope>
    <source>
        <tissue evidence="8">Brain</tissue>
    </source>
</reference>
<dbReference type="GO" id="GO:0035556">
    <property type="term" value="P:intracellular signal transduction"/>
    <property type="evidence" value="ECO:0007669"/>
    <property type="project" value="UniProtKB-ARBA"/>
</dbReference>
<keyword evidence="3" id="KW-0808">Transferase</keyword>
<dbReference type="GO" id="GO:0005524">
    <property type="term" value="F:ATP binding"/>
    <property type="evidence" value="ECO:0007669"/>
    <property type="project" value="UniProtKB-KW"/>
</dbReference>
<sequence>MKEVQLQPGDHRAIRRVAEELQIFEGIQYKHLIRYYGLEIHREEMLIFMEFCAEGTLESLIAGSENGLSESLIRKYTYQLISAVVILHSHGIVHRDIKRMFYNFIT</sequence>
<dbReference type="GO" id="GO:0004674">
    <property type="term" value="F:protein serine/threonine kinase activity"/>
    <property type="evidence" value="ECO:0007669"/>
    <property type="project" value="UniProtKB-KW"/>
</dbReference>
<keyword evidence="2" id="KW-0723">Serine/threonine-protein kinase</keyword>
<evidence type="ECO:0000256" key="6">
    <source>
        <dbReference type="ARBA" id="ARBA00022840"/>
    </source>
</evidence>
<feature type="domain" description="Protein kinase" evidence="7">
    <location>
        <begin position="1"/>
        <end position="106"/>
    </location>
</feature>
<keyword evidence="6" id="KW-0067">ATP-binding</keyword>
<evidence type="ECO:0000256" key="4">
    <source>
        <dbReference type="ARBA" id="ARBA00022741"/>
    </source>
</evidence>
<dbReference type="SUPFAM" id="SSF56112">
    <property type="entry name" value="Protein kinase-like (PK-like)"/>
    <property type="match status" value="1"/>
</dbReference>
<proteinExistence type="evidence at transcript level"/>
<evidence type="ECO:0000313" key="8">
    <source>
        <dbReference type="EMBL" id="AEY58429.1"/>
    </source>
</evidence>
<evidence type="ECO:0000256" key="5">
    <source>
        <dbReference type="ARBA" id="ARBA00022777"/>
    </source>
</evidence>
<dbReference type="InterPro" id="IPR011009">
    <property type="entry name" value="Kinase-like_dom_sf"/>
</dbReference>